<dbReference type="AlphaFoldDB" id="A0A919TKS6"/>
<keyword evidence="1" id="KW-0472">Membrane</keyword>
<name>A0A919TKS6_9ACTN</name>
<evidence type="ECO:0000313" key="4">
    <source>
        <dbReference type="Proteomes" id="UP000629619"/>
    </source>
</evidence>
<evidence type="ECO:0000256" key="1">
    <source>
        <dbReference type="SAM" id="Phobius"/>
    </source>
</evidence>
<dbReference type="Proteomes" id="UP000629619">
    <property type="component" value="Unassembled WGS sequence"/>
</dbReference>
<dbReference type="EMBL" id="BOMW01000032">
    <property type="protein sequence ID" value="GIF05902.1"/>
    <property type="molecule type" value="Genomic_DNA"/>
</dbReference>
<keyword evidence="1" id="KW-0812">Transmembrane</keyword>
<dbReference type="Pfam" id="PF19124">
    <property type="entry name" value="DUF5808"/>
    <property type="match status" value="1"/>
</dbReference>
<feature type="domain" description="DUF5808" evidence="2">
    <location>
        <begin position="47"/>
        <end position="71"/>
    </location>
</feature>
<protein>
    <recommendedName>
        <fullName evidence="2">DUF5808 domain-containing protein</fullName>
    </recommendedName>
</protein>
<feature type="transmembrane region" description="Helical" evidence="1">
    <location>
        <begin position="69"/>
        <end position="91"/>
    </location>
</feature>
<evidence type="ECO:0000313" key="3">
    <source>
        <dbReference type="EMBL" id="GIF05902.1"/>
    </source>
</evidence>
<accession>A0A919TKS6</accession>
<evidence type="ECO:0000259" key="2">
    <source>
        <dbReference type="Pfam" id="PF19124"/>
    </source>
</evidence>
<comment type="caution">
    <text evidence="3">The sequence shown here is derived from an EMBL/GenBank/DDBJ whole genome shotgun (WGS) entry which is preliminary data.</text>
</comment>
<keyword evidence="4" id="KW-1185">Reference proteome</keyword>
<keyword evidence="1" id="KW-1133">Transmembrane helix</keyword>
<sequence>MIVPPVLAGLVVLALALTLLVLAVRQVANQARDLAPGWHGFLYVNRADPALLVPRRNGFGWTLNFGHSASWHLLTALLLLPVLVAGLAALFA</sequence>
<dbReference type="InterPro" id="IPR043831">
    <property type="entry name" value="DUF5808"/>
</dbReference>
<organism evidence="3 4">
    <name type="scientific">Actinoplanes siamensis</name>
    <dbReference type="NCBI Taxonomy" id="1223317"/>
    <lineage>
        <taxon>Bacteria</taxon>
        <taxon>Bacillati</taxon>
        <taxon>Actinomycetota</taxon>
        <taxon>Actinomycetes</taxon>
        <taxon>Micromonosporales</taxon>
        <taxon>Micromonosporaceae</taxon>
        <taxon>Actinoplanes</taxon>
    </lineage>
</organism>
<proteinExistence type="predicted"/>
<reference evidence="3" key="1">
    <citation type="submission" date="2021-01" db="EMBL/GenBank/DDBJ databases">
        <title>Whole genome shotgun sequence of Actinoplanes siamensis NBRC 109076.</title>
        <authorList>
            <person name="Komaki H."/>
            <person name="Tamura T."/>
        </authorList>
    </citation>
    <scope>NUCLEOTIDE SEQUENCE</scope>
    <source>
        <strain evidence="3">NBRC 109076</strain>
    </source>
</reference>
<gene>
    <name evidence="3" type="ORF">Asi03nite_34400</name>
</gene>